<dbReference type="AlphaFoldDB" id="A0A420E2J1"/>
<dbReference type="PANTHER" id="PTHR46118">
    <property type="entry name" value="PROTEIN ABHD11"/>
    <property type="match status" value="1"/>
</dbReference>
<dbReference type="Proteomes" id="UP000285780">
    <property type="component" value="Unassembled WGS sequence"/>
</dbReference>
<evidence type="ECO:0000256" key="1">
    <source>
        <dbReference type="ARBA" id="ARBA00022801"/>
    </source>
</evidence>
<dbReference type="PRINTS" id="PR00111">
    <property type="entry name" value="ABHYDROLASE"/>
</dbReference>
<feature type="domain" description="AB hydrolase-1" evidence="2">
    <location>
        <begin position="13"/>
        <end position="133"/>
    </location>
</feature>
<evidence type="ECO:0000259" key="2">
    <source>
        <dbReference type="Pfam" id="PF00561"/>
    </source>
</evidence>
<dbReference type="EMBL" id="RAQM01000007">
    <property type="protein sequence ID" value="RKF04312.1"/>
    <property type="molecule type" value="Genomic_DNA"/>
</dbReference>
<evidence type="ECO:0000313" key="4">
    <source>
        <dbReference type="Proteomes" id="UP000285780"/>
    </source>
</evidence>
<dbReference type="InterPro" id="IPR029058">
    <property type="entry name" value="AB_hydrolase_fold"/>
</dbReference>
<gene>
    <name evidence="3" type="ORF">C8N26_0976</name>
</gene>
<comment type="caution">
    <text evidence="3">The sequence shown here is derived from an EMBL/GenBank/DDBJ whole genome shotgun (WGS) entry which is preliminary data.</text>
</comment>
<accession>A0A420E2J1</accession>
<dbReference type="Pfam" id="PF00561">
    <property type="entry name" value="Abhydrolase_1"/>
    <property type="match status" value="1"/>
</dbReference>
<dbReference type="RefSeq" id="WP_120186285.1">
    <property type="nucleotide sequence ID" value="NZ_RAQM01000007.1"/>
</dbReference>
<dbReference type="GO" id="GO:0016787">
    <property type="term" value="F:hydrolase activity"/>
    <property type="evidence" value="ECO:0007669"/>
    <property type="project" value="UniProtKB-KW"/>
</dbReference>
<keyword evidence="1" id="KW-0378">Hydrolase</keyword>
<dbReference type="SUPFAM" id="SSF53474">
    <property type="entry name" value="alpha/beta-Hydrolases"/>
    <property type="match status" value="1"/>
</dbReference>
<dbReference type="PANTHER" id="PTHR46118:SF4">
    <property type="entry name" value="PROTEIN ABHD11"/>
    <property type="match status" value="1"/>
</dbReference>
<dbReference type="Gene3D" id="3.40.50.1820">
    <property type="entry name" value="alpha/beta hydrolase"/>
    <property type="match status" value="1"/>
</dbReference>
<sequence>MEVLHSKIIGEGKPLLILHGYFGMGDNWKSHANKFAEDGYEVHLIDQRNHGRSFQTEAFDYELMVGDLYNYIQYHNLEKVDLLGHSMGGKTVMLFATEYPELVNKLIVADISPRMYPPHHHDILAALNSIDFNIQNSRTLVDEKLAELISEVGIRQFLLKNVYRKTKDKLAFRFNLKSLTENNNEVGVALPSFTIFEGETLFLRGANSGYISKEDEPLIHAHFPNSEIKTIANAGHWLHAENPTDFYKEAIQFLVK</sequence>
<evidence type="ECO:0000313" key="3">
    <source>
        <dbReference type="EMBL" id="RKF04312.1"/>
    </source>
</evidence>
<name>A0A420E2J1_9FLAO</name>
<proteinExistence type="predicted"/>
<protein>
    <submittedName>
        <fullName evidence="3">Pimeloyl-ACP methyl ester carboxylesterase</fullName>
    </submittedName>
</protein>
<keyword evidence="4" id="KW-1185">Reference proteome</keyword>
<organism evidence="3 4">
    <name type="scientific">Tenacibaculum lutimaris</name>
    <dbReference type="NCBI Taxonomy" id="285258"/>
    <lineage>
        <taxon>Bacteria</taxon>
        <taxon>Pseudomonadati</taxon>
        <taxon>Bacteroidota</taxon>
        <taxon>Flavobacteriia</taxon>
        <taxon>Flavobacteriales</taxon>
        <taxon>Flavobacteriaceae</taxon>
        <taxon>Tenacibaculum</taxon>
    </lineage>
</organism>
<reference evidence="3 4" key="1">
    <citation type="submission" date="2018-09" db="EMBL/GenBank/DDBJ databases">
        <title>Genomic Encyclopedia of Archaeal and Bacterial Type Strains, Phase II (KMG-II): from individual species to whole genera.</title>
        <authorList>
            <person name="Goeker M."/>
        </authorList>
    </citation>
    <scope>NUCLEOTIDE SEQUENCE [LARGE SCALE GENOMIC DNA]</scope>
    <source>
        <strain evidence="3 4">DSM 16505</strain>
    </source>
</reference>
<dbReference type="InterPro" id="IPR000073">
    <property type="entry name" value="AB_hydrolase_1"/>
</dbReference>